<dbReference type="CTD" id="222171"/>
<reference evidence="4 5" key="1">
    <citation type="submission" date="2025-04" db="UniProtKB">
        <authorList>
            <consortium name="RefSeq"/>
        </authorList>
    </citation>
    <scope>IDENTIFICATION</scope>
    <source>
        <tissue evidence="4 5">Liver</tissue>
    </source>
</reference>
<dbReference type="PANTHER" id="PTHR14581:SF4">
    <property type="entry name" value="PROLINE-RICH PROTEIN 15"/>
    <property type="match status" value="1"/>
</dbReference>
<evidence type="ECO:0000313" key="6">
    <source>
        <dbReference type="RefSeq" id="XP_025027525.1"/>
    </source>
</evidence>
<keyword evidence="3" id="KW-1185">Reference proteome</keyword>
<evidence type="ECO:0000313" key="5">
    <source>
        <dbReference type="RefSeq" id="XP_025027524.1"/>
    </source>
</evidence>
<name>A0A9F5J124_PYTBI</name>
<feature type="compositionally biased region" description="Basic residues" evidence="2">
    <location>
        <begin position="78"/>
        <end position="95"/>
    </location>
</feature>
<dbReference type="RefSeq" id="XP_025027523.1">
    <property type="nucleotide sequence ID" value="XM_025171755.1"/>
</dbReference>
<dbReference type="RefSeq" id="XP_025027525.1">
    <property type="nucleotide sequence ID" value="XM_025171757.1"/>
</dbReference>
<organism evidence="3 4">
    <name type="scientific">Python bivittatus</name>
    <name type="common">Burmese python</name>
    <name type="synonym">Python molurus bivittatus</name>
    <dbReference type="NCBI Taxonomy" id="176946"/>
    <lineage>
        <taxon>Eukaryota</taxon>
        <taxon>Metazoa</taxon>
        <taxon>Chordata</taxon>
        <taxon>Craniata</taxon>
        <taxon>Vertebrata</taxon>
        <taxon>Euteleostomi</taxon>
        <taxon>Lepidosauria</taxon>
        <taxon>Squamata</taxon>
        <taxon>Bifurcata</taxon>
        <taxon>Unidentata</taxon>
        <taxon>Episquamata</taxon>
        <taxon>Toxicofera</taxon>
        <taxon>Serpentes</taxon>
        <taxon>Henophidia</taxon>
        <taxon>Pythonidae</taxon>
        <taxon>Python</taxon>
    </lineage>
</organism>
<dbReference type="Proteomes" id="UP000695026">
    <property type="component" value="Unplaced"/>
</dbReference>
<evidence type="ECO:0000313" key="7">
    <source>
        <dbReference type="RefSeq" id="XP_025027527.1"/>
    </source>
</evidence>
<feature type="compositionally biased region" description="Low complexity" evidence="2">
    <location>
        <begin position="1"/>
        <end position="12"/>
    </location>
</feature>
<proteinExistence type="inferred from homology"/>
<dbReference type="RefSeq" id="XP_025027524.1">
    <property type="nucleotide sequence ID" value="XM_025171756.1"/>
</dbReference>
<evidence type="ECO:0000313" key="4">
    <source>
        <dbReference type="RefSeq" id="XP_025027523.1"/>
    </source>
</evidence>
<dbReference type="PANTHER" id="PTHR14581">
    <property type="match status" value="1"/>
</dbReference>
<dbReference type="AlphaFoldDB" id="A0A9F5J124"/>
<feature type="region of interest" description="Disordered" evidence="2">
    <location>
        <begin position="1"/>
        <end position="131"/>
    </location>
</feature>
<evidence type="ECO:0000256" key="1">
    <source>
        <dbReference type="ARBA" id="ARBA00010096"/>
    </source>
</evidence>
<dbReference type="KEGG" id="pbi:103054438"/>
<dbReference type="InterPro" id="IPR028237">
    <property type="entry name" value="PRR15"/>
</dbReference>
<protein>
    <submittedName>
        <fullName evidence="4 5">Proline-rich protein 15</fullName>
    </submittedName>
</protein>
<evidence type="ECO:0000313" key="3">
    <source>
        <dbReference type="Proteomes" id="UP000695026"/>
    </source>
</evidence>
<comment type="similarity">
    <text evidence="1">Belongs to the PRR15 family.</text>
</comment>
<dbReference type="RefSeq" id="XP_025027527.1">
    <property type="nucleotide sequence ID" value="XM_025171759.1"/>
</dbReference>
<dbReference type="OrthoDB" id="9924851at2759"/>
<dbReference type="Pfam" id="PF15321">
    <property type="entry name" value="ATAD4"/>
    <property type="match status" value="1"/>
</dbReference>
<evidence type="ECO:0000256" key="2">
    <source>
        <dbReference type="SAM" id="MobiDB-lite"/>
    </source>
</evidence>
<gene>
    <name evidence="4 5 6 7" type="primary">PRR15</name>
</gene>
<dbReference type="GeneID" id="103054438"/>
<sequence>MAESTSAATTPSGGPGAKGSSGPWWKSLTNRKKCKETLPATSGAPRPPAETSEQLFAPPHPSDSRENQPPVAGSGSRRNLKISHSGRFKEKRKPRATLLVDSPQKLLEGGGGGGAASGSSAPARPSEETRCQYPALSRPALVDCHLLGGGEEQGLLYPGAAAWFVPLLGGRRRPLFLALPPARNWFCSVDREARRC</sequence>
<accession>A0A9F5J124</accession>